<dbReference type="PANTHER" id="PTHR43213">
    <property type="entry name" value="BIFUNCTIONAL DTTP/UTP PYROPHOSPHATASE/METHYLTRANSFERASE PROTEIN-RELATED"/>
    <property type="match status" value="1"/>
</dbReference>
<reference evidence="5" key="1">
    <citation type="journal article" date="2018" name="Nat. Microbiol.">
        <title>Leveraging single-cell genomics to expand the fungal tree of life.</title>
        <authorList>
            <person name="Ahrendt S.R."/>
            <person name="Quandt C.A."/>
            <person name="Ciobanu D."/>
            <person name="Clum A."/>
            <person name="Salamov A."/>
            <person name="Andreopoulos B."/>
            <person name="Cheng J.F."/>
            <person name="Woyke T."/>
            <person name="Pelin A."/>
            <person name="Henrissat B."/>
            <person name="Reynolds N.K."/>
            <person name="Benny G.L."/>
            <person name="Smith M.E."/>
            <person name="James T.Y."/>
            <person name="Grigoriev I.V."/>
        </authorList>
    </citation>
    <scope>NUCLEOTIDE SEQUENCE [LARGE SCALE GENOMIC DNA]</scope>
    <source>
        <strain evidence="5">RSA 468</strain>
    </source>
</reference>
<dbReference type="AlphaFoldDB" id="A0A4P9ZUE9"/>
<dbReference type="EMBL" id="ML002643">
    <property type="protein sequence ID" value="RKP36501.1"/>
    <property type="molecule type" value="Genomic_DNA"/>
</dbReference>
<dbReference type="Gene3D" id="3.90.950.10">
    <property type="match status" value="1"/>
</dbReference>
<dbReference type="Proteomes" id="UP000268162">
    <property type="component" value="Unassembled WGS sequence"/>
</dbReference>
<accession>A0A4P9ZUE9</accession>
<sequence>MSSPFSVPFLAKLQTEYQFVLASGSPRRQDILRNLDIDFEVVVSEFPENLDKSQFADPGDYVSENAKLKALDVYHRLRKRETDQPYLIIGADTVVYADQTILEKPRDDEEALAALRSYGRQPHQVITAICLLGTHPSTEPGQYFCYGAVERTEVVFDPHIPDEALQAYVNTGEPQDKAGSYGYQGLAAFFISRINGDYYNVVSRANLILLFIYIYIYVCVCLLIFILIYRE</sequence>
<keyword evidence="2" id="KW-0378">Hydrolase</keyword>
<dbReference type="SUPFAM" id="SSF52972">
    <property type="entry name" value="ITPase-like"/>
    <property type="match status" value="1"/>
</dbReference>
<evidence type="ECO:0000256" key="1">
    <source>
        <dbReference type="ARBA" id="ARBA00001968"/>
    </source>
</evidence>
<dbReference type="PANTHER" id="PTHR43213:SF5">
    <property type="entry name" value="BIFUNCTIONAL DTTP_UTP PYROPHOSPHATASE_METHYLTRANSFERASE PROTEIN-RELATED"/>
    <property type="match status" value="1"/>
</dbReference>
<evidence type="ECO:0000313" key="5">
    <source>
        <dbReference type="Proteomes" id="UP000268162"/>
    </source>
</evidence>
<keyword evidence="3" id="KW-0472">Membrane</keyword>
<comment type="cofactor">
    <cofactor evidence="1">
        <name>a divalent metal cation</name>
        <dbReference type="ChEBI" id="CHEBI:60240"/>
    </cofactor>
</comment>
<dbReference type="STRING" id="215637.A0A4P9ZUE9"/>
<keyword evidence="5" id="KW-1185">Reference proteome</keyword>
<gene>
    <name evidence="4" type="ORF">BJ085DRAFT_13568</name>
</gene>
<evidence type="ECO:0000313" key="4">
    <source>
        <dbReference type="EMBL" id="RKP36501.1"/>
    </source>
</evidence>
<dbReference type="PIRSF" id="PIRSF006305">
    <property type="entry name" value="Maf"/>
    <property type="match status" value="1"/>
</dbReference>
<dbReference type="HAMAP" id="MF_00528">
    <property type="entry name" value="Maf"/>
    <property type="match status" value="1"/>
</dbReference>
<evidence type="ECO:0000256" key="2">
    <source>
        <dbReference type="ARBA" id="ARBA00022801"/>
    </source>
</evidence>
<dbReference type="Pfam" id="PF02545">
    <property type="entry name" value="Maf"/>
    <property type="match status" value="1"/>
</dbReference>
<name>A0A4P9ZUE9_9FUNG</name>
<dbReference type="CDD" id="cd00555">
    <property type="entry name" value="Maf"/>
    <property type="match status" value="1"/>
</dbReference>
<keyword evidence="3" id="KW-0812">Transmembrane</keyword>
<proteinExistence type="inferred from homology"/>
<feature type="transmembrane region" description="Helical" evidence="3">
    <location>
        <begin position="207"/>
        <end position="229"/>
    </location>
</feature>
<evidence type="ECO:0000256" key="3">
    <source>
        <dbReference type="SAM" id="Phobius"/>
    </source>
</evidence>
<organism evidence="4 5">
    <name type="scientific">Dimargaris cristalligena</name>
    <dbReference type="NCBI Taxonomy" id="215637"/>
    <lineage>
        <taxon>Eukaryota</taxon>
        <taxon>Fungi</taxon>
        <taxon>Fungi incertae sedis</taxon>
        <taxon>Zoopagomycota</taxon>
        <taxon>Kickxellomycotina</taxon>
        <taxon>Dimargaritomycetes</taxon>
        <taxon>Dimargaritales</taxon>
        <taxon>Dimargaritaceae</taxon>
        <taxon>Dimargaris</taxon>
    </lineage>
</organism>
<keyword evidence="3" id="KW-1133">Transmembrane helix</keyword>
<dbReference type="InterPro" id="IPR003697">
    <property type="entry name" value="Maf-like"/>
</dbReference>
<dbReference type="InterPro" id="IPR029001">
    <property type="entry name" value="ITPase-like_fam"/>
</dbReference>
<dbReference type="GO" id="GO:0047429">
    <property type="term" value="F:nucleoside triphosphate diphosphatase activity"/>
    <property type="evidence" value="ECO:0007669"/>
    <property type="project" value="InterPro"/>
</dbReference>
<protein>
    <submittedName>
        <fullName evidence="4">Inosine triphosphate pyrophosphatase-like protein</fullName>
    </submittedName>
</protein>
<dbReference type="NCBIfam" id="TIGR00172">
    <property type="entry name" value="maf"/>
    <property type="match status" value="1"/>
</dbReference>